<organism evidence="1">
    <name type="scientific">freshwater metagenome</name>
    <dbReference type="NCBI Taxonomy" id="449393"/>
    <lineage>
        <taxon>unclassified sequences</taxon>
        <taxon>metagenomes</taxon>
        <taxon>ecological metagenomes</taxon>
    </lineage>
</organism>
<name>A0A6J7S5R3_9ZZZZ</name>
<gene>
    <name evidence="1" type="ORF">UFOPK4175_00838</name>
</gene>
<reference evidence="1" key="1">
    <citation type="submission" date="2020-05" db="EMBL/GenBank/DDBJ databases">
        <authorList>
            <person name="Chiriac C."/>
            <person name="Salcher M."/>
            <person name="Ghai R."/>
            <person name="Kavagutti S V."/>
        </authorList>
    </citation>
    <scope>NUCLEOTIDE SEQUENCE</scope>
</reference>
<accession>A0A6J7S5R3</accession>
<proteinExistence type="predicted"/>
<dbReference type="EMBL" id="CAFBPX010000144">
    <property type="protein sequence ID" value="CAB5035730.1"/>
    <property type="molecule type" value="Genomic_DNA"/>
</dbReference>
<dbReference type="AlphaFoldDB" id="A0A6J7S5R3"/>
<sequence length="454" mass="47912">MMRMIRITTPLVAAALCVIGAAAMAPAASAAAAPSDCAWPVETTPTTSNVFYPDSNSTYWTTPYRATSGTRIYLRGKYPSARFFSITAYDNSTQPYSVRGVSSSLTDYEIAPSSGSNPWSPASSATASGRYEITLRSLTSSGGVTGSLRNTLPILPAKPVAGELPKGVGFLMVRAYLPPGLNFSTVPLPTITIKQPGKAAVTLKRCAKRDTADYFRSTDLGKKLLKLLLGKIGPAPKPCPLGQTGCPPNLQFFVPAGGSNIPFPNVDSGYAAVFFQPQAGNVVVIKAKLPTSPYDYGAVKGESPVPWPRNDDARWQVRYWSFCNYVYQPPYPVVVASGTDGSTIYGCAADLQTATPADGTATVVVSFPADRPSNATAANGITWLPMSTSNPTAIEQVSLRNMLVRRGFKQTPKSATGQSVSEAKSAMGPYYPQTATCTTITVESGGPEACFAAG</sequence>
<protein>
    <submittedName>
        <fullName evidence="1">Unannotated protein</fullName>
    </submittedName>
</protein>
<evidence type="ECO:0000313" key="1">
    <source>
        <dbReference type="EMBL" id="CAB5035730.1"/>
    </source>
</evidence>